<dbReference type="AlphaFoldDB" id="A0A918LG16"/>
<comment type="caution">
    <text evidence="4">The sequence shown here is derived from an EMBL/GenBank/DDBJ whole genome shotgun (WGS) entry which is preliminary data.</text>
</comment>
<dbReference type="Pfam" id="PF05305">
    <property type="entry name" value="DUF732"/>
    <property type="match status" value="1"/>
</dbReference>
<feature type="transmembrane region" description="Helical" evidence="2">
    <location>
        <begin position="21"/>
        <end position="46"/>
    </location>
</feature>
<gene>
    <name evidence="4" type="ORF">GCM10010171_41420</name>
</gene>
<feature type="region of interest" description="Disordered" evidence="1">
    <location>
        <begin position="51"/>
        <end position="82"/>
    </location>
</feature>
<evidence type="ECO:0000313" key="4">
    <source>
        <dbReference type="EMBL" id="GGS42307.1"/>
    </source>
</evidence>
<sequence length="175" mass="18797">MIIDDELGPESNPRRRARSPLSLSSLALAIGLVGLVSAAVMTGVLIGRQSNPAATSTNHSSSPGLPTHTENMRTSDDRYDPDVYGRPLTPDEFFLEYMSANGYPIPPGAVDSGIRLAKATCDLLEGGLGVEEVIKIQMSSGTTDHAEARLFITASISSYCTKHLKVLPVDWLLER</sequence>
<dbReference type="Proteomes" id="UP000660680">
    <property type="component" value="Unassembled WGS sequence"/>
</dbReference>
<name>A0A918LG16_9PSEU</name>
<dbReference type="EMBL" id="BMRB01000003">
    <property type="protein sequence ID" value="GGS42307.1"/>
    <property type="molecule type" value="Genomic_DNA"/>
</dbReference>
<feature type="compositionally biased region" description="Basic and acidic residues" evidence="1">
    <location>
        <begin position="70"/>
        <end position="82"/>
    </location>
</feature>
<protein>
    <recommendedName>
        <fullName evidence="3">DUF732 domain-containing protein</fullName>
    </recommendedName>
</protein>
<feature type="compositionally biased region" description="Polar residues" evidence="1">
    <location>
        <begin position="51"/>
        <end position="64"/>
    </location>
</feature>
<evidence type="ECO:0000259" key="3">
    <source>
        <dbReference type="Pfam" id="PF05305"/>
    </source>
</evidence>
<evidence type="ECO:0000256" key="2">
    <source>
        <dbReference type="SAM" id="Phobius"/>
    </source>
</evidence>
<proteinExistence type="predicted"/>
<dbReference type="RefSeq" id="WP_189212177.1">
    <property type="nucleotide sequence ID" value="NZ_BMRB01000003.1"/>
</dbReference>
<accession>A0A918LG16</accession>
<evidence type="ECO:0000313" key="5">
    <source>
        <dbReference type="Proteomes" id="UP000660680"/>
    </source>
</evidence>
<keyword evidence="2" id="KW-0472">Membrane</keyword>
<feature type="domain" description="DUF732" evidence="3">
    <location>
        <begin position="91"/>
        <end position="161"/>
    </location>
</feature>
<dbReference type="InterPro" id="IPR007969">
    <property type="entry name" value="DUF732"/>
</dbReference>
<keyword evidence="5" id="KW-1185">Reference proteome</keyword>
<reference evidence="4" key="2">
    <citation type="submission" date="2020-09" db="EMBL/GenBank/DDBJ databases">
        <authorList>
            <person name="Sun Q."/>
            <person name="Ohkuma M."/>
        </authorList>
    </citation>
    <scope>NUCLEOTIDE SEQUENCE</scope>
    <source>
        <strain evidence="4">JCM 3276</strain>
    </source>
</reference>
<keyword evidence="2" id="KW-1133">Transmembrane helix</keyword>
<reference evidence="4" key="1">
    <citation type="journal article" date="2014" name="Int. J. Syst. Evol. Microbiol.">
        <title>Complete genome sequence of Corynebacterium casei LMG S-19264T (=DSM 44701T), isolated from a smear-ripened cheese.</title>
        <authorList>
            <consortium name="US DOE Joint Genome Institute (JGI-PGF)"/>
            <person name="Walter F."/>
            <person name="Albersmeier A."/>
            <person name="Kalinowski J."/>
            <person name="Ruckert C."/>
        </authorList>
    </citation>
    <scope>NUCLEOTIDE SEQUENCE</scope>
    <source>
        <strain evidence="4">JCM 3276</strain>
    </source>
</reference>
<evidence type="ECO:0000256" key="1">
    <source>
        <dbReference type="SAM" id="MobiDB-lite"/>
    </source>
</evidence>
<organism evidence="4 5">
    <name type="scientific">Actinokineospora fastidiosa</name>
    <dbReference type="NCBI Taxonomy" id="1816"/>
    <lineage>
        <taxon>Bacteria</taxon>
        <taxon>Bacillati</taxon>
        <taxon>Actinomycetota</taxon>
        <taxon>Actinomycetes</taxon>
        <taxon>Pseudonocardiales</taxon>
        <taxon>Pseudonocardiaceae</taxon>
        <taxon>Actinokineospora</taxon>
    </lineage>
</organism>
<keyword evidence="2" id="KW-0812">Transmembrane</keyword>